<dbReference type="BioCyc" id="HAUR316274:GHYA-2225-MONOMER"/>
<dbReference type="AlphaFoldDB" id="A9AX29"/>
<gene>
    <name evidence="7" type="ordered locus">Haur_2197</name>
</gene>
<dbReference type="HOGENOM" id="CLU_331978_0_0_0"/>
<dbReference type="Gene3D" id="1.25.10.20">
    <property type="entry name" value="Vitellinogen, superhelical"/>
    <property type="match status" value="1"/>
</dbReference>
<proteinExistence type="predicted"/>
<protein>
    <submittedName>
        <fullName evidence="7">Lipid transport protein domain</fullName>
    </submittedName>
</protein>
<dbReference type="PANTHER" id="PTHR23345">
    <property type="entry name" value="VITELLOGENIN-RELATED"/>
    <property type="match status" value="1"/>
</dbReference>
<reference evidence="7 8" key="1">
    <citation type="journal article" date="2011" name="Stand. Genomic Sci.">
        <title>Complete genome sequence of the filamentous gliding predatory bacterium Herpetosiphon aurantiacus type strain (114-95(T)).</title>
        <authorList>
            <person name="Kiss H."/>
            <person name="Nett M."/>
            <person name="Domin N."/>
            <person name="Martin K."/>
            <person name="Maresca J.A."/>
            <person name="Copeland A."/>
            <person name="Lapidus A."/>
            <person name="Lucas S."/>
            <person name="Berry K.W."/>
            <person name="Glavina Del Rio T."/>
            <person name="Dalin E."/>
            <person name="Tice H."/>
            <person name="Pitluck S."/>
            <person name="Richardson P."/>
            <person name="Bruce D."/>
            <person name="Goodwin L."/>
            <person name="Han C."/>
            <person name="Detter J.C."/>
            <person name="Schmutz J."/>
            <person name="Brettin T."/>
            <person name="Land M."/>
            <person name="Hauser L."/>
            <person name="Kyrpides N.C."/>
            <person name="Ivanova N."/>
            <person name="Goker M."/>
            <person name="Woyke T."/>
            <person name="Klenk H.P."/>
            <person name="Bryant D.A."/>
        </authorList>
    </citation>
    <scope>NUCLEOTIDE SEQUENCE [LARGE SCALE GENOMIC DNA]</scope>
    <source>
        <strain evidence="8">ATCC 23779 / DSM 785 / 114-95</strain>
    </source>
</reference>
<dbReference type="SUPFAM" id="SSF56968">
    <property type="entry name" value="Lipovitellin-phosvitin complex, beta-sheet shell regions"/>
    <property type="match status" value="1"/>
</dbReference>
<dbReference type="InterPro" id="IPR001747">
    <property type="entry name" value="Vitellogenin_N"/>
</dbReference>
<dbReference type="PROSITE" id="PS51211">
    <property type="entry name" value="VITELLOGENIN"/>
    <property type="match status" value="1"/>
</dbReference>
<evidence type="ECO:0000256" key="4">
    <source>
        <dbReference type="ARBA" id="ARBA00023180"/>
    </source>
</evidence>
<dbReference type="EMBL" id="CP000875">
    <property type="protein sequence ID" value="ABX04837.1"/>
    <property type="molecule type" value="Genomic_DNA"/>
</dbReference>
<keyword evidence="3" id="KW-1015">Disulfide bond</keyword>
<evidence type="ECO:0000313" key="7">
    <source>
        <dbReference type="EMBL" id="ABX04837.1"/>
    </source>
</evidence>
<feature type="domain" description="Vitellogenin" evidence="6">
    <location>
        <begin position="59"/>
        <end position="566"/>
    </location>
</feature>
<dbReference type="eggNOG" id="COG1413">
    <property type="taxonomic scope" value="Bacteria"/>
</dbReference>
<keyword evidence="8" id="KW-1185">Reference proteome</keyword>
<evidence type="ECO:0000256" key="1">
    <source>
        <dbReference type="ARBA" id="ARBA00022729"/>
    </source>
</evidence>
<accession>A9AX29</accession>
<dbReference type="InterPro" id="IPR015819">
    <property type="entry name" value="Lipid_transp_b-sht_shell"/>
</dbReference>
<dbReference type="Pfam" id="PF01347">
    <property type="entry name" value="Vitellogenin_N"/>
    <property type="match status" value="2"/>
</dbReference>
<keyword evidence="2" id="KW-0758">Storage protein</keyword>
<dbReference type="Proteomes" id="UP000000787">
    <property type="component" value="Chromosome"/>
</dbReference>
<dbReference type="KEGG" id="hau:Haur_2197"/>
<dbReference type="PANTHER" id="PTHR23345:SF15">
    <property type="entry name" value="VITELLOGENIN 1-RELATED"/>
    <property type="match status" value="1"/>
</dbReference>
<dbReference type="InterPro" id="IPR015816">
    <property type="entry name" value="Vitellinogen_b-sht_N"/>
</dbReference>
<dbReference type="InterPro" id="IPR011030">
    <property type="entry name" value="Lipovitellin_superhlx_dom"/>
</dbReference>
<dbReference type="GO" id="GO:0005319">
    <property type="term" value="F:lipid transporter activity"/>
    <property type="evidence" value="ECO:0007669"/>
    <property type="project" value="InterPro"/>
</dbReference>
<evidence type="ECO:0000259" key="6">
    <source>
        <dbReference type="PROSITE" id="PS51211"/>
    </source>
</evidence>
<dbReference type="InParanoid" id="A9AX29"/>
<dbReference type="SMART" id="SM00638">
    <property type="entry name" value="LPD_N"/>
    <property type="match status" value="1"/>
</dbReference>
<keyword evidence="1 5" id="KW-0732">Signal</keyword>
<evidence type="ECO:0000313" key="8">
    <source>
        <dbReference type="Proteomes" id="UP000000787"/>
    </source>
</evidence>
<evidence type="ECO:0000256" key="3">
    <source>
        <dbReference type="ARBA" id="ARBA00023157"/>
    </source>
</evidence>
<dbReference type="InterPro" id="IPR050733">
    <property type="entry name" value="Vitellogenin/Apolipophorin"/>
</dbReference>
<organism evidence="7 8">
    <name type="scientific">Herpetosiphon aurantiacus (strain ATCC 23779 / DSM 785 / 114-95)</name>
    <dbReference type="NCBI Taxonomy" id="316274"/>
    <lineage>
        <taxon>Bacteria</taxon>
        <taxon>Bacillati</taxon>
        <taxon>Chloroflexota</taxon>
        <taxon>Chloroflexia</taxon>
        <taxon>Herpetosiphonales</taxon>
        <taxon>Herpetosiphonaceae</taxon>
        <taxon>Herpetosiphon</taxon>
    </lineage>
</organism>
<feature type="chain" id="PRO_5002735293" evidence="5">
    <location>
        <begin position="32"/>
        <end position="861"/>
    </location>
</feature>
<sequence length="861" mass="94540">MIYPRVKRWLSMLIGTVLLAQLVLIPHHATAQTRSSGREPVVVATESKGYYRYPDMGIYRYAWSSTVDTQSTTQTAATRPRQDVNRLGMTGVVEIERYASGRSTNLLRAKLVNPKMYTITETGWQLVTDREVVGPDFDKQVEVPFYFQQHTTGEVVGMYFDRTDSEEVRNMKRAAVSQLAMQLEYSPTPSCDDRTITCAQPYKRLETDVTGTYTAAYAARIVDSQYVEITKTRDQDSYTAFADRTIVDARDTLLSSKHTAMYDLRAGVLVRNSNQQTIRNRLGSAEQAQYAGSGYGIESGINANESISLDGVTTGALDSVISLSGDEQTSELAALMRRTEGRDYVATPLVATIVEQAAVADRGLAANDLTSALALVAQNPHDPNNVIVLRATLNTLDRSMQQLDQRLSKGTIATNLYEPLIGALTGVIDPQAQALVIKHFIQSPSVAASIRTQALTALTIFKKPSLETIRFVTTLADQNTPEGMQALLVLGAIAGTIQHEQPAQARDLATIIEATLTHAKSDTERDLALRALGNAGTATDLAVIRPYLADANQIVRTSAIDALRKFPAADTNALLNTAYRSDTSEIVRHTARELLYANGDSPSLNAFDWNWQQFIGGGDLKGELKSRVYVSDGPDITALARGEAKAHAWSWSYTLAEAQASTYVQTEHSIKYRYFEAYVKVLGNNVFTPIKERLQCGVERTGNLYQTTINFFSLTKTFMVGPVPVQLGLTASGTISIPWKIVASACDVPISANANISITPTVWASASATAAVTIFVARGGVGITADFLKTGIEAKASASYHIINGFHGSINLNVSLQPMAVRIFLWYQLRKLNGSWKPRNEWTLWNWSAPTQTWPIWNHSF</sequence>
<dbReference type="SUPFAM" id="SSF48431">
    <property type="entry name" value="Lipovitellin-phosvitin complex, superhelical domain"/>
    <property type="match status" value="1"/>
</dbReference>
<dbReference type="Gene3D" id="2.30.230.10">
    <property type="entry name" value="Lipovitellin, beta-sheet shell regions, chain A"/>
    <property type="match status" value="1"/>
</dbReference>
<keyword evidence="4" id="KW-0325">Glycoprotein</keyword>
<feature type="signal peptide" evidence="5">
    <location>
        <begin position="1"/>
        <end position="31"/>
    </location>
</feature>
<name>A9AX29_HERA2</name>
<evidence type="ECO:0000256" key="2">
    <source>
        <dbReference type="ARBA" id="ARBA00022761"/>
    </source>
</evidence>
<evidence type="ECO:0000256" key="5">
    <source>
        <dbReference type="SAM" id="SignalP"/>
    </source>
</evidence>